<keyword evidence="4" id="KW-1185">Reference proteome</keyword>
<gene>
    <name evidence="3" type="ORF">Msub_10761</name>
</gene>
<evidence type="ECO:0000256" key="1">
    <source>
        <dbReference type="PROSITE-ProRule" id="PRU00339"/>
    </source>
</evidence>
<dbReference type="Pfam" id="PF14559">
    <property type="entry name" value="TPR_19"/>
    <property type="match status" value="1"/>
</dbReference>
<dbReference type="InterPro" id="IPR011990">
    <property type="entry name" value="TPR-like_helical_dom_sf"/>
</dbReference>
<dbReference type="AlphaFoldDB" id="A0A0J7J9M7"/>
<sequence length="161" mass="17868">MACNYGRTYRLAWSLLLGLLAGCAGPAAQQPQPEPVQSNPELAKEFATQGQLAFEQGRRNAAAEAWQRAVELDPGNAVVVNNLALLMKDQHRFADAVTLLERGIARSPEVAELHFNLAVIAELYLLDLDKALAHYERYQALTEEDDKLVAGWIADLERRLE</sequence>
<dbReference type="OrthoDB" id="255821at2"/>
<dbReference type="EMBL" id="LFBU01000001">
    <property type="protein sequence ID" value="KMQ74576.1"/>
    <property type="molecule type" value="Genomic_DNA"/>
</dbReference>
<feature type="repeat" description="TPR" evidence="1">
    <location>
        <begin position="43"/>
        <end position="76"/>
    </location>
</feature>
<proteinExistence type="predicted"/>
<organism evidence="3 4">
    <name type="scientific">Marinobacter subterrani</name>
    <dbReference type="NCBI Taxonomy" id="1658765"/>
    <lineage>
        <taxon>Bacteria</taxon>
        <taxon>Pseudomonadati</taxon>
        <taxon>Pseudomonadota</taxon>
        <taxon>Gammaproteobacteria</taxon>
        <taxon>Pseudomonadales</taxon>
        <taxon>Marinobacteraceae</taxon>
        <taxon>Marinobacter</taxon>
    </lineage>
</organism>
<dbReference type="STRING" id="1658765.Msub_10761"/>
<keyword evidence="1" id="KW-0802">TPR repeat</keyword>
<dbReference type="InterPro" id="IPR019734">
    <property type="entry name" value="TPR_rpt"/>
</dbReference>
<evidence type="ECO:0000256" key="2">
    <source>
        <dbReference type="SAM" id="SignalP"/>
    </source>
</evidence>
<reference evidence="3 4" key="1">
    <citation type="submission" date="2015-06" db="EMBL/GenBank/DDBJ databases">
        <title>Marinobacter subterrani, a genetically tractable neutrophilic iron-oxidizing strain isolated from the Soudan Iron Mine.</title>
        <authorList>
            <person name="Bonis B.M."/>
            <person name="Gralnick J.A."/>
        </authorList>
    </citation>
    <scope>NUCLEOTIDE SEQUENCE [LARGE SCALE GENOMIC DNA]</scope>
    <source>
        <strain evidence="3 4">JG233</strain>
    </source>
</reference>
<evidence type="ECO:0000313" key="4">
    <source>
        <dbReference type="Proteomes" id="UP000036102"/>
    </source>
</evidence>
<name>A0A0J7J9M7_9GAMM</name>
<dbReference type="SUPFAM" id="SSF48452">
    <property type="entry name" value="TPR-like"/>
    <property type="match status" value="1"/>
</dbReference>
<dbReference type="PROSITE" id="PS51257">
    <property type="entry name" value="PROKAR_LIPOPROTEIN"/>
    <property type="match status" value="1"/>
</dbReference>
<dbReference type="Proteomes" id="UP000036102">
    <property type="component" value="Unassembled WGS sequence"/>
</dbReference>
<feature type="signal peptide" evidence="2">
    <location>
        <begin position="1"/>
        <end position="29"/>
    </location>
</feature>
<feature type="chain" id="PRO_5005289759" evidence="2">
    <location>
        <begin position="30"/>
        <end position="161"/>
    </location>
</feature>
<protein>
    <submittedName>
        <fullName evidence="3">TPR repeat</fullName>
    </submittedName>
</protein>
<dbReference type="PROSITE" id="PS50005">
    <property type="entry name" value="TPR"/>
    <property type="match status" value="1"/>
</dbReference>
<dbReference type="Gene3D" id="1.25.40.10">
    <property type="entry name" value="Tetratricopeptide repeat domain"/>
    <property type="match status" value="1"/>
</dbReference>
<dbReference type="PATRIC" id="fig|1658765.3.peg.754"/>
<accession>A0A0J7J9M7</accession>
<evidence type="ECO:0000313" key="3">
    <source>
        <dbReference type="EMBL" id="KMQ74576.1"/>
    </source>
</evidence>
<dbReference type="RefSeq" id="WP_048494765.1">
    <property type="nucleotide sequence ID" value="NZ_LFBU01000001.1"/>
</dbReference>
<comment type="caution">
    <text evidence="3">The sequence shown here is derived from an EMBL/GenBank/DDBJ whole genome shotgun (WGS) entry which is preliminary data.</text>
</comment>
<keyword evidence="2" id="KW-0732">Signal</keyword>
<dbReference type="SMART" id="SM00028">
    <property type="entry name" value="TPR"/>
    <property type="match status" value="3"/>
</dbReference>